<comment type="caution">
    <text evidence="1">The sequence shown here is derived from an EMBL/GenBank/DDBJ whole genome shotgun (WGS) entry which is preliminary data.</text>
</comment>
<name>A0A916WUU3_9SPHN</name>
<dbReference type="AlphaFoldDB" id="A0A916WUU3"/>
<proteinExistence type="predicted"/>
<gene>
    <name evidence="1" type="ORF">GCM10011380_21550</name>
</gene>
<dbReference type="Pfam" id="PF05721">
    <property type="entry name" value="PhyH"/>
    <property type="match status" value="1"/>
</dbReference>
<reference evidence="1" key="2">
    <citation type="submission" date="2020-09" db="EMBL/GenBank/DDBJ databases">
        <authorList>
            <person name="Sun Q."/>
            <person name="Zhou Y."/>
        </authorList>
    </citation>
    <scope>NUCLEOTIDE SEQUENCE</scope>
    <source>
        <strain evidence="1">CGMCC 1.15330</strain>
    </source>
</reference>
<evidence type="ECO:0000313" key="2">
    <source>
        <dbReference type="Proteomes" id="UP000623067"/>
    </source>
</evidence>
<sequence length="221" mass="24455">MQEALHREGYVQWPGRLDAAGLIALANLSEQMDPTQPGHRLDPRLLHDADWLRPIEADVRPLLGGKARPVRALLFDKRGEVNWVLGWHQDRTIEVAEETAVPGFGPFTRKQGRLHVAPPIAIVEAMLTVRLHLDPVDRDNGVLVVAPGSHREGFIAEDRIETVIARCGEAECPAGAGEVWIYATPILHRSARSASAARRRVLQIDYAHLPLPGGLRWLADS</sequence>
<evidence type="ECO:0008006" key="3">
    <source>
        <dbReference type="Google" id="ProtNLM"/>
    </source>
</evidence>
<dbReference type="RefSeq" id="WP_188658804.1">
    <property type="nucleotide sequence ID" value="NZ_BMIH01000003.1"/>
</dbReference>
<accession>A0A916WUU3</accession>
<keyword evidence="2" id="KW-1185">Reference proteome</keyword>
<dbReference type="GO" id="GO:0016706">
    <property type="term" value="F:2-oxoglutarate-dependent dioxygenase activity"/>
    <property type="evidence" value="ECO:0007669"/>
    <property type="project" value="UniProtKB-ARBA"/>
</dbReference>
<organism evidence="1 2">
    <name type="scientific">Sphingomonas metalli</name>
    <dbReference type="NCBI Taxonomy" id="1779358"/>
    <lineage>
        <taxon>Bacteria</taxon>
        <taxon>Pseudomonadati</taxon>
        <taxon>Pseudomonadota</taxon>
        <taxon>Alphaproteobacteria</taxon>
        <taxon>Sphingomonadales</taxon>
        <taxon>Sphingomonadaceae</taxon>
        <taxon>Sphingomonas</taxon>
    </lineage>
</organism>
<evidence type="ECO:0000313" key="1">
    <source>
        <dbReference type="EMBL" id="GGB31850.1"/>
    </source>
</evidence>
<dbReference type="Gene3D" id="2.60.120.620">
    <property type="entry name" value="q2cbj1_9rhob like domain"/>
    <property type="match status" value="1"/>
</dbReference>
<dbReference type="InterPro" id="IPR008775">
    <property type="entry name" value="Phytyl_CoA_dOase-like"/>
</dbReference>
<dbReference type="SUPFAM" id="SSF51197">
    <property type="entry name" value="Clavaminate synthase-like"/>
    <property type="match status" value="1"/>
</dbReference>
<protein>
    <recommendedName>
        <fullName evidence="3">Phytanoyl-CoA dioxygenase</fullName>
    </recommendedName>
</protein>
<dbReference type="EMBL" id="BMIH01000003">
    <property type="protein sequence ID" value="GGB31850.1"/>
    <property type="molecule type" value="Genomic_DNA"/>
</dbReference>
<reference evidence="1" key="1">
    <citation type="journal article" date="2014" name="Int. J. Syst. Evol. Microbiol.">
        <title>Complete genome sequence of Corynebacterium casei LMG S-19264T (=DSM 44701T), isolated from a smear-ripened cheese.</title>
        <authorList>
            <consortium name="US DOE Joint Genome Institute (JGI-PGF)"/>
            <person name="Walter F."/>
            <person name="Albersmeier A."/>
            <person name="Kalinowski J."/>
            <person name="Ruckert C."/>
        </authorList>
    </citation>
    <scope>NUCLEOTIDE SEQUENCE</scope>
    <source>
        <strain evidence="1">CGMCC 1.15330</strain>
    </source>
</reference>
<dbReference type="Proteomes" id="UP000623067">
    <property type="component" value="Unassembled WGS sequence"/>
</dbReference>